<dbReference type="EMBL" id="JAESVA010000011">
    <property type="protein sequence ID" value="MCB8883192.1"/>
    <property type="molecule type" value="Genomic_DNA"/>
</dbReference>
<reference evidence="2 3" key="1">
    <citation type="journal article" date="2021" name="Microorganisms">
        <title>Acidisoma silvae sp. nov. and Acidisomacellulosilytica sp. nov., Two Acidophilic Bacteria Isolated from Decaying Wood, Hydrolyzing Cellulose and Producing Poly-3-hydroxybutyrate.</title>
        <authorList>
            <person name="Mieszkin S."/>
            <person name="Pouder E."/>
            <person name="Uroz S."/>
            <person name="Simon-Colin C."/>
            <person name="Alain K."/>
        </authorList>
    </citation>
    <scope>NUCLEOTIDE SEQUENCE [LARGE SCALE GENOMIC DNA]</scope>
    <source>
        <strain evidence="2 3">HW T5.17</strain>
    </source>
</reference>
<evidence type="ECO:0000313" key="3">
    <source>
        <dbReference type="Proteomes" id="UP000721844"/>
    </source>
</evidence>
<proteinExistence type="predicted"/>
<accession>A0A963Z5I6</accession>
<keyword evidence="1" id="KW-0732">Signal</keyword>
<sequence length="89" mass="9215">MKIVQFMGAAITLTMLGGAVASAHAIASSQMAGPQLPSVTRLAAAMSTPSFTSNMPGAATMRMMSKADLMPKKLPLANFGQWNEAASEN</sequence>
<comment type="caution">
    <text evidence="2">The sequence shown here is derived from an EMBL/GenBank/DDBJ whole genome shotgun (WGS) entry which is preliminary data.</text>
</comment>
<dbReference type="Proteomes" id="UP000721844">
    <property type="component" value="Unassembled WGS sequence"/>
</dbReference>
<dbReference type="RefSeq" id="WP_227309846.1">
    <property type="nucleotide sequence ID" value="NZ_JAESVA010000011.1"/>
</dbReference>
<organism evidence="2 3">
    <name type="scientific">Acidisoma cellulosilyticum</name>
    <dbReference type="NCBI Taxonomy" id="2802395"/>
    <lineage>
        <taxon>Bacteria</taxon>
        <taxon>Pseudomonadati</taxon>
        <taxon>Pseudomonadota</taxon>
        <taxon>Alphaproteobacteria</taxon>
        <taxon>Acetobacterales</taxon>
        <taxon>Acidocellaceae</taxon>
        <taxon>Acidisoma</taxon>
    </lineage>
</organism>
<gene>
    <name evidence="2" type="ORF">ACELLULO517_23285</name>
</gene>
<evidence type="ECO:0000256" key="1">
    <source>
        <dbReference type="SAM" id="SignalP"/>
    </source>
</evidence>
<keyword evidence="3" id="KW-1185">Reference proteome</keyword>
<protein>
    <submittedName>
        <fullName evidence="2">Uncharacterized protein</fullName>
    </submittedName>
</protein>
<feature type="chain" id="PRO_5037650937" evidence="1">
    <location>
        <begin position="26"/>
        <end position="89"/>
    </location>
</feature>
<dbReference type="AlphaFoldDB" id="A0A963Z5I6"/>
<evidence type="ECO:0000313" key="2">
    <source>
        <dbReference type="EMBL" id="MCB8883192.1"/>
    </source>
</evidence>
<feature type="signal peptide" evidence="1">
    <location>
        <begin position="1"/>
        <end position="25"/>
    </location>
</feature>
<name>A0A963Z5I6_9PROT</name>